<evidence type="ECO:0000313" key="2">
    <source>
        <dbReference type="Proteomes" id="UP000679179"/>
    </source>
</evidence>
<dbReference type="AlphaFoldDB" id="A0A919S0B0"/>
<accession>A0A919S0B0</accession>
<dbReference type="EMBL" id="BOPZ01000011">
    <property type="protein sequence ID" value="GIM28961.1"/>
    <property type="molecule type" value="Genomic_DNA"/>
</dbReference>
<gene>
    <name evidence="1" type="ORF">CPJCM30710_16270</name>
</gene>
<dbReference type="Proteomes" id="UP000679179">
    <property type="component" value="Unassembled WGS sequence"/>
</dbReference>
<dbReference type="Pfam" id="PF12643">
    <property type="entry name" value="MazG-like"/>
    <property type="match status" value="1"/>
</dbReference>
<evidence type="ECO:0000313" key="1">
    <source>
        <dbReference type="EMBL" id="GIM28961.1"/>
    </source>
</evidence>
<organism evidence="1 2">
    <name type="scientific">Clostridium polyendosporum</name>
    <dbReference type="NCBI Taxonomy" id="69208"/>
    <lineage>
        <taxon>Bacteria</taxon>
        <taxon>Bacillati</taxon>
        <taxon>Bacillota</taxon>
        <taxon>Clostridia</taxon>
        <taxon>Eubacteriales</taxon>
        <taxon>Clostridiaceae</taxon>
        <taxon>Clostridium</taxon>
    </lineage>
</organism>
<keyword evidence="2" id="KW-1185">Reference proteome</keyword>
<dbReference type="RefSeq" id="WP_212903675.1">
    <property type="nucleotide sequence ID" value="NZ_BOPZ01000011.1"/>
</dbReference>
<dbReference type="InterPro" id="IPR025984">
    <property type="entry name" value="DCTPP"/>
</dbReference>
<reference evidence="1" key="1">
    <citation type="submission" date="2021-03" db="EMBL/GenBank/DDBJ databases">
        <title>Taxonomic study of Clostridium polyendosporum from meadow-gley soil under rice.</title>
        <authorList>
            <person name="Kobayashi H."/>
            <person name="Tanizawa Y."/>
            <person name="Yagura M."/>
        </authorList>
    </citation>
    <scope>NUCLEOTIDE SEQUENCE</scope>
    <source>
        <strain evidence="1">JCM 30710</strain>
    </source>
</reference>
<dbReference type="GO" id="GO:0047429">
    <property type="term" value="F:nucleoside triphosphate diphosphatase activity"/>
    <property type="evidence" value="ECO:0007669"/>
    <property type="project" value="InterPro"/>
</dbReference>
<evidence type="ECO:0008006" key="3">
    <source>
        <dbReference type="Google" id="ProtNLM"/>
    </source>
</evidence>
<dbReference type="GO" id="GO:0009143">
    <property type="term" value="P:nucleoside triphosphate catabolic process"/>
    <property type="evidence" value="ECO:0007669"/>
    <property type="project" value="InterPro"/>
</dbReference>
<comment type="caution">
    <text evidence="1">The sequence shown here is derived from an EMBL/GenBank/DDBJ whole genome shotgun (WGS) entry which is preliminary data.</text>
</comment>
<protein>
    <recommendedName>
        <fullName evidence="3">MazG-like family protein</fullName>
    </recommendedName>
</protein>
<proteinExistence type="predicted"/>
<name>A0A919S0B0_9CLOT</name>
<sequence length="105" mass="11942">MKKEEFNIMSDIKAIESLKAQLICIIGEFYRLLTKGSNVAHDAIIDCISGAIIILYILAEKLGYSFLEVDDTMKKKLKMGIVEEDSIEKEGKKLSKLHNHLKERT</sequence>